<gene>
    <name evidence="1" type="ORF">SAMN04488045_1664</name>
</gene>
<dbReference type="EMBL" id="FNUZ01000002">
    <property type="protein sequence ID" value="SEG05217.1"/>
    <property type="molecule type" value="Genomic_DNA"/>
</dbReference>
<reference evidence="1 2" key="1">
    <citation type="submission" date="2016-10" db="EMBL/GenBank/DDBJ databases">
        <authorList>
            <person name="de Groot N.N."/>
        </authorList>
    </citation>
    <scope>NUCLEOTIDE SEQUENCE [LARGE SCALE GENOMIC DNA]</scope>
    <source>
        <strain evidence="1 2">DSM 26915</strain>
    </source>
</reference>
<dbReference type="AlphaFoldDB" id="A0A1H5X1P0"/>
<dbReference type="OrthoDB" id="4404538at2"/>
<dbReference type="InterPro" id="IPR018697">
    <property type="entry name" value="DUF2199"/>
</dbReference>
<name>A0A1H5X1P0_9RHOB</name>
<evidence type="ECO:0000313" key="2">
    <source>
        <dbReference type="Proteomes" id="UP000236752"/>
    </source>
</evidence>
<dbReference type="Pfam" id="PF09965">
    <property type="entry name" value="DUF2199"/>
    <property type="match status" value="1"/>
</dbReference>
<dbReference type="RefSeq" id="WP_103909980.1">
    <property type="nucleotide sequence ID" value="NZ_FNUZ01000002.1"/>
</dbReference>
<evidence type="ECO:0008006" key="3">
    <source>
        <dbReference type="Google" id="ProtNLM"/>
    </source>
</evidence>
<protein>
    <recommendedName>
        <fullName evidence="3">DUF2199 domain-containing protein</fullName>
    </recommendedName>
</protein>
<proteinExistence type="predicted"/>
<organism evidence="1 2">
    <name type="scientific">Thalassococcus halodurans</name>
    <dbReference type="NCBI Taxonomy" id="373675"/>
    <lineage>
        <taxon>Bacteria</taxon>
        <taxon>Pseudomonadati</taxon>
        <taxon>Pseudomonadota</taxon>
        <taxon>Alphaproteobacteria</taxon>
        <taxon>Rhodobacterales</taxon>
        <taxon>Roseobacteraceae</taxon>
        <taxon>Thalassococcus</taxon>
    </lineage>
</organism>
<sequence>MNLLDLDARWKRFNDESRTCPCCDRQFNGVFDIGFDHPDTWPHASLRDAGADEVVVGDDKLGTDLCRHGEYRYIRCVLPLPIRGSDEVFNFGVWGSVHPDSFYAYIDYAMGENDGFEGCFAWLMNTLPGFEDEDTVPCNLIPGEDGMRPSLFAQEGALAEAQKNGISFDDLLDIYAASGNDIRPHLSAD</sequence>
<keyword evidence="2" id="KW-1185">Reference proteome</keyword>
<evidence type="ECO:0000313" key="1">
    <source>
        <dbReference type="EMBL" id="SEG05217.1"/>
    </source>
</evidence>
<dbReference type="Proteomes" id="UP000236752">
    <property type="component" value="Unassembled WGS sequence"/>
</dbReference>
<accession>A0A1H5X1P0</accession>